<evidence type="ECO:0000313" key="2">
    <source>
        <dbReference type="EMBL" id="CAK0852687.1"/>
    </source>
</evidence>
<protein>
    <recommendedName>
        <fullName evidence="4">Fe2OG dioxygenase domain-containing protein</fullName>
    </recommendedName>
</protein>
<evidence type="ECO:0000256" key="1">
    <source>
        <dbReference type="SAM" id="MobiDB-lite"/>
    </source>
</evidence>
<dbReference type="InterPro" id="IPR037151">
    <property type="entry name" value="AlkB-like_sf"/>
</dbReference>
<keyword evidence="3" id="KW-1185">Reference proteome</keyword>
<reference evidence="2" key="1">
    <citation type="submission" date="2023-10" db="EMBL/GenBank/DDBJ databases">
        <authorList>
            <person name="Chen Y."/>
            <person name="Shah S."/>
            <person name="Dougan E. K."/>
            <person name="Thang M."/>
            <person name="Chan C."/>
        </authorList>
    </citation>
    <scope>NUCLEOTIDE SEQUENCE [LARGE SCALE GENOMIC DNA]</scope>
</reference>
<evidence type="ECO:0000313" key="3">
    <source>
        <dbReference type="Proteomes" id="UP001189429"/>
    </source>
</evidence>
<dbReference type="EMBL" id="CAUYUJ010015333">
    <property type="protein sequence ID" value="CAK0852687.1"/>
    <property type="molecule type" value="Genomic_DNA"/>
</dbReference>
<proteinExistence type="predicted"/>
<feature type="compositionally biased region" description="Basic and acidic residues" evidence="1">
    <location>
        <begin position="241"/>
        <end position="250"/>
    </location>
</feature>
<feature type="non-terminal residue" evidence="2">
    <location>
        <position position="343"/>
    </location>
</feature>
<comment type="caution">
    <text evidence="2">The sequence shown here is derived from an EMBL/GenBank/DDBJ whole genome shotgun (WGS) entry which is preliminary data.</text>
</comment>
<name>A0ABN9U2T9_9DINO</name>
<gene>
    <name evidence="2" type="ORF">PCOR1329_LOCUS44397</name>
</gene>
<accession>A0ABN9U2T9</accession>
<dbReference type="SUPFAM" id="SSF51197">
    <property type="entry name" value="Clavaminate synthase-like"/>
    <property type="match status" value="1"/>
</dbReference>
<organism evidence="2 3">
    <name type="scientific">Prorocentrum cordatum</name>
    <dbReference type="NCBI Taxonomy" id="2364126"/>
    <lineage>
        <taxon>Eukaryota</taxon>
        <taxon>Sar</taxon>
        <taxon>Alveolata</taxon>
        <taxon>Dinophyceae</taxon>
        <taxon>Prorocentrales</taxon>
        <taxon>Prorocentraceae</taxon>
        <taxon>Prorocentrum</taxon>
    </lineage>
</organism>
<sequence length="343" mass="36368">MHAAGTEPAGPPEGLILGSVADTALVDAALAEMGPRFQGGATFEAGISYKIMESKGRRSVGLPIARVPATWELILAAMAALRRDLPADPAADANVICRRYAAGDRLGFHRDAVGLFGGEVFGAVLTDSGPGLVFRRGAAAEREEYAVPERRGAVFLSGGASRYAWCHGVPPRPEGSPERVSRHLAVAAPEQRALAEPGGPGAGAVAARVPRRLPRGRLRRGGHRCFPLWRLRVVRHQNDRMGPRLSEADTSRALGARADGRRPPALRTRGPPRGPRRPAAGALGRHRGDGRGRGRRRPARGGRRGRPQTRPPRGSCRHAGGGRRSGRAGGLGAPRALHWAQRG</sequence>
<evidence type="ECO:0008006" key="4">
    <source>
        <dbReference type="Google" id="ProtNLM"/>
    </source>
</evidence>
<feature type="region of interest" description="Disordered" evidence="1">
    <location>
        <begin position="241"/>
        <end position="335"/>
    </location>
</feature>
<dbReference type="Proteomes" id="UP001189429">
    <property type="component" value="Unassembled WGS sequence"/>
</dbReference>
<feature type="compositionally biased region" description="Basic residues" evidence="1">
    <location>
        <begin position="293"/>
        <end position="307"/>
    </location>
</feature>
<dbReference type="Gene3D" id="2.60.120.590">
    <property type="entry name" value="Alpha-ketoglutarate-dependent dioxygenase AlkB-like"/>
    <property type="match status" value="1"/>
</dbReference>
<feature type="compositionally biased region" description="Low complexity" evidence="1">
    <location>
        <begin position="263"/>
        <end position="283"/>
    </location>
</feature>